<dbReference type="AlphaFoldDB" id="A0A7W3P4L5"/>
<dbReference type="InterPro" id="IPR042099">
    <property type="entry name" value="ANL_N_sf"/>
</dbReference>
<dbReference type="PANTHER" id="PTHR43767">
    <property type="entry name" value="LONG-CHAIN-FATTY-ACID--COA LIGASE"/>
    <property type="match status" value="1"/>
</dbReference>
<dbReference type="SUPFAM" id="SSF56801">
    <property type="entry name" value="Acetyl-CoA synthetase-like"/>
    <property type="match status" value="1"/>
</dbReference>
<dbReference type="InterPro" id="IPR020845">
    <property type="entry name" value="AMP-binding_CS"/>
</dbReference>
<evidence type="ECO:0000313" key="4">
    <source>
        <dbReference type="Proteomes" id="UP000523079"/>
    </source>
</evidence>
<comment type="caution">
    <text evidence="3">The sequence shown here is derived from an EMBL/GenBank/DDBJ whole genome shotgun (WGS) entry which is preliminary data.</text>
</comment>
<dbReference type="PROSITE" id="PS00455">
    <property type="entry name" value="AMP_BINDING"/>
    <property type="match status" value="1"/>
</dbReference>
<dbReference type="EMBL" id="JACGWT010000001">
    <property type="protein sequence ID" value="MBA8793048.1"/>
    <property type="molecule type" value="Genomic_DNA"/>
</dbReference>
<sequence length="518" mass="55676">MTLSSARPTDPEIEDAAATAPASANIAEWLRGHAADLADHPAIRQGDVTLSYAALDAAAARAAGLLVAHGIRAGDRVAVIIPNVVHFPIVYYAALRLGAIVVPMNPLLKAGEIAYTWRDSGAKVAVVFGMFAEEAAKAAADTGTDVIVIDPATFEAELGRQEPVTVVEPRSDDDTAVILYTSGTTGQPKGAELTHANLSSNVRTNVETLMTTAPGDVLFGGLPLFHVFGQTCGLNSAVFAGACLTLLPKFDGEEALRIVERDRVTVFLGVPTMYIALLHVPDPQRFDTSSLKICASGGASLPVEVLHGIEKTFDVLLLEGYGLSETSPVASFNHPDRPTKAGSIGVPVRGVEMRVVDAEDHEVPDGEIGEIVIRGENVMKGYWGRPEATAEAIRDGWFHSGDLARRDEDGFFFIVDRKKDMIIRNGFNVYPREVEEVLYAHPDVVEAAVLGIPHPVHGEEIAALVTLRPGAAVTEDEIRDYVRDRIAAYKYPRVVRFGELPKGPTGKILKRAIEIRES</sequence>
<proteinExistence type="predicted"/>
<dbReference type="Gene3D" id="3.30.300.30">
    <property type="match status" value="1"/>
</dbReference>
<feature type="domain" description="AMP-dependent synthetase/ligase" evidence="1">
    <location>
        <begin position="33"/>
        <end position="383"/>
    </location>
</feature>
<dbReference type="Pfam" id="PF00501">
    <property type="entry name" value="AMP-binding"/>
    <property type="match status" value="1"/>
</dbReference>
<evidence type="ECO:0000259" key="2">
    <source>
        <dbReference type="Pfam" id="PF13193"/>
    </source>
</evidence>
<accession>A0A7W3P4L5</accession>
<name>A0A7W3P4L5_9ACTN</name>
<dbReference type="GO" id="GO:0004467">
    <property type="term" value="F:long-chain fatty acid-CoA ligase activity"/>
    <property type="evidence" value="ECO:0007669"/>
    <property type="project" value="UniProtKB-EC"/>
</dbReference>
<keyword evidence="3" id="KW-0436">Ligase</keyword>
<dbReference type="CDD" id="cd05936">
    <property type="entry name" value="FC-FACS_FadD_like"/>
    <property type="match status" value="1"/>
</dbReference>
<dbReference type="Gene3D" id="3.40.50.12780">
    <property type="entry name" value="N-terminal domain of ligase-like"/>
    <property type="match status" value="1"/>
</dbReference>
<dbReference type="EC" id="6.2.1.3" evidence="3"/>
<keyword evidence="4" id="KW-1185">Reference proteome</keyword>
<dbReference type="InterPro" id="IPR050237">
    <property type="entry name" value="ATP-dep_AMP-bd_enzyme"/>
</dbReference>
<reference evidence="3 4" key="1">
    <citation type="submission" date="2020-07" db="EMBL/GenBank/DDBJ databases">
        <title>Sequencing the genomes of 1000 actinobacteria strains.</title>
        <authorList>
            <person name="Klenk H.-P."/>
        </authorList>
    </citation>
    <scope>NUCLEOTIDE SEQUENCE [LARGE SCALE GENOMIC DNA]</scope>
    <source>
        <strain evidence="3 4">DSM 100723</strain>
    </source>
</reference>
<dbReference type="InterPro" id="IPR025110">
    <property type="entry name" value="AMP-bd_C"/>
</dbReference>
<dbReference type="Proteomes" id="UP000523079">
    <property type="component" value="Unassembled WGS sequence"/>
</dbReference>
<feature type="domain" description="AMP-binding enzyme C-terminal" evidence="2">
    <location>
        <begin position="433"/>
        <end position="507"/>
    </location>
</feature>
<evidence type="ECO:0000259" key="1">
    <source>
        <dbReference type="Pfam" id="PF00501"/>
    </source>
</evidence>
<dbReference type="InterPro" id="IPR000873">
    <property type="entry name" value="AMP-dep_synth/lig_dom"/>
</dbReference>
<protein>
    <submittedName>
        <fullName evidence="3">Long-chain acyl-CoA synthetase</fullName>
        <ecNumber evidence="3">6.2.1.3</ecNumber>
    </submittedName>
</protein>
<dbReference type="InterPro" id="IPR045851">
    <property type="entry name" value="AMP-bd_C_sf"/>
</dbReference>
<organism evidence="3 4">
    <name type="scientific">Microlunatus kandeliicorticis</name>
    <dbReference type="NCBI Taxonomy" id="1759536"/>
    <lineage>
        <taxon>Bacteria</taxon>
        <taxon>Bacillati</taxon>
        <taxon>Actinomycetota</taxon>
        <taxon>Actinomycetes</taxon>
        <taxon>Propionibacteriales</taxon>
        <taxon>Propionibacteriaceae</taxon>
        <taxon>Microlunatus</taxon>
    </lineage>
</organism>
<dbReference type="Pfam" id="PF13193">
    <property type="entry name" value="AMP-binding_C"/>
    <property type="match status" value="1"/>
</dbReference>
<dbReference type="PANTHER" id="PTHR43767:SF12">
    <property type="entry name" value="AMP-DEPENDENT SYNTHETASE AND LIGASE"/>
    <property type="match status" value="1"/>
</dbReference>
<gene>
    <name evidence="3" type="ORF">FHX74_000642</name>
</gene>
<evidence type="ECO:0000313" key="3">
    <source>
        <dbReference type="EMBL" id="MBA8793048.1"/>
    </source>
</evidence>
<dbReference type="RefSeq" id="WP_182558607.1">
    <property type="nucleotide sequence ID" value="NZ_JACGWT010000001.1"/>
</dbReference>